<feature type="compositionally biased region" description="Basic and acidic residues" evidence="1">
    <location>
        <begin position="107"/>
        <end position="116"/>
    </location>
</feature>
<evidence type="ECO:0000313" key="2">
    <source>
        <dbReference type="EMBL" id="KAJ1148263.1"/>
    </source>
</evidence>
<protein>
    <submittedName>
        <fullName evidence="2">Uncharacterized protein</fullName>
    </submittedName>
</protein>
<sequence length="116" mass="12500">MRQPVPVRAQDGSCVSVRTPSGPQKKRWARPWCLALPAGGSQRGRPDSIGPQEAQLRRQGERGQARPSALPPSYWGAGRPGALYAGARKAPSRPGEEESAGWGCGRVPRDHEPRVV</sequence>
<reference evidence="2" key="1">
    <citation type="journal article" date="2022" name="bioRxiv">
        <title>Sequencing and chromosome-scale assembly of the giantPleurodeles waltlgenome.</title>
        <authorList>
            <person name="Brown T."/>
            <person name="Elewa A."/>
            <person name="Iarovenko S."/>
            <person name="Subramanian E."/>
            <person name="Araus A.J."/>
            <person name="Petzold A."/>
            <person name="Susuki M."/>
            <person name="Suzuki K.-i.T."/>
            <person name="Hayashi T."/>
            <person name="Toyoda A."/>
            <person name="Oliveira C."/>
            <person name="Osipova E."/>
            <person name="Leigh N.D."/>
            <person name="Simon A."/>
            <person name="Yun M.H."/>
        </authorList>
    </citation>
    <scope>NUCLEOTIDE SEQUENCE</scope>
    <source>
        <strain evidence="2">20211129_DDA</strain>
        <tissue evidence="2">Liver</tissue>
    </source>
</reference>
<dbReference type="AlphaFoldDB" id="A0AAV7RBV0"/>
<comment type="caution">
    <text evidence="2">The sequence shown here is derived from an EMBL/GenBank/DDBJ whole genome shotgun (WGS) entry which is preliminary data.</text>
</comment>
<organism evidence="2 3">
    <name type="scientific">Pleurodeles waltl</name>
    <name type="common">Iberian ribbed newt</name>
    <dbReference type="NCBI Taxonomy" id="8319"/>
    <lineage>
        <taxon>Eukaryota</taxon>
        <taxon>Metazoa</taxon>
        <taxon>Chordata</taxon>
        <taxon>Craniata</taxon>
        <taxon>Vertebrata</taxon>
        <taxon>Euteleostomi</taxon>
        <taxon>Amphibia</taxon>
        <taxon>Batrachia</taxon>
        <taxon>Caudata</taxon>
        <taxon>Salamandroidea</taxon>
        <taxon>Salamandridae</taxon>
        <taxon>Pleurodelinae</taxon>
        <taxon>Pleurodeles</taxon>
    </lineage>
</organism>
<gene>
    <name evidence="2" type="ORF">NDU88_001100</name>
</gene>
<evidence type="ECO:0000256" key="1">
    <source>
        <dbReference type="SAM" id="MobiDB-lite"/>
    </source>
</evidence>
<proteinExistence type="predicted"/>
<name>A0AAV7RBV0_PLEWA</name>
<keyword evidence="3" id="KW-1185">Reference proteome</keyword>
<dbReference type="Proteomes" id="UP001066276">
    <property type="component" value="Chromosome 5"/>
</dbReference>
<feature type="region of interest" description="Disordered" evidence="1">
    <location>
        <begin position="1"/>
        <end position="116"/>
    </location>
</feature>
<accession>A0AAV7RBV0</accession>
<feature type="compositionally biased region" description="Basic and acidic residues" evidence="1">
    <location>
        <begin position="55"/>
        <end position="64"/>
    </location>
</feature>
<dbReference type="EMBL" id="JANPWB010000009">
    <property type="protein sequence ID" value="KAJ1148263.1"/>
    <property type="molecule type" value="Genomic_DNA"/>
</dbReference>
<evidence type="ECO:0000313" key="3">
    <source>
        <dbReference type="Proteomes" id="UP001066276"/>
    </source>
</evidence>